<dbReference type="PANTHER" id="PTHR45766:SF6">
    <property type="entry name" value="SWI_SNF-RELATED MATRIX-ASSOCIATED ACTIN-DEPENDENT REGULATOR OF CHROMATIN SUBFAMILY A-LIKE PROTEIN 1"/>
    <property type="match status" value="1"/>
</dbReference>
<dbReference type="Pfam" id="PF00271">
    <property type="entry name" value="Helicase_C"/>
    <property type="match status" value="1"/>
</dbReference>
<feature type="domain" description="Helicase C-terminal" evidence="6">
    <location>
        <begin position="481"/>
        <end position="639"/>
    </location>
</feature>
<keyword evidence="3" id="KW-0347">Helicase</keyword>
<dbReference type="PROSITE" id="PS51192">
    <property type="entry name" value="HELICASE_ATP_BIND_1"/>
    <property type="match status" value="1"/>
</dbReference>
<dbReference type="InterPro" id="IPR001650">
    <property type="entry name" value="Helicase_C-like"/>
</dbReference>
<dbReference type="CDD" id="cd18793">
    <property type="entry name" value="SF2_C_SNF"/>
    <property type="match status" value="1"/>
</dbReference>
<evidence type="ECO:0000259" key="5">
    <source>
        <dbReference type="PROSITE" id="PS51192"/>
    </source>
</evidence>
<dbReference type="EMBL" id="DTHB01000052">
    <property type="protein sequence ID" value="HGB15208.1"/>
    <property type="molecule type" value="Genomic_DNA"/>
</dbReference>
<evidence type="ECO:0000256" key="4">
    <source>
        <dbReference type="ARBA" id="ARBA00022840"/>
    </source>
</evidence>
<dbReference type="InterPro" id="IPR038718">
    <property type="entry name" value="SNF2-like_sf"/>
</dbReference>
<proteinExistence type="predicted"/>
<evidence type="ECO:0000256" key="2">
    <source>
        <dbReference type="ARBA" id="ARBA00022801"/>
    </source>
</evidence>
<dbReference type="GO" id="GO:0005524">
    <property type="term" value="F:ATP binding"/>
    <property type="evidence" value="ECO:0007669"/>
    <property type="project" value="UniProtKB-KW"/>
</dbReference>
<protein>
    <submittedName>
        <fullName evidence="7">DUF3883 domain-containing protein</fullName>
    </submittedName>
</protein>
<dbReference type="InterPro" id="IPR000330">
    <property type="entry name" value="SNF2_N"/>
</dbReference>
<dbReference type="InterPro" id="IPR014001">
    <property type="entry name" value="Helicase_ATP-bd"/>
</dbReference>
<dbReference type="Pfam" id="PF00176">
    <property type="entry name" value="SNF2-rel_dom"/>
    <property type="match status" value="1"/>
</dbReference>
<accession>A0A7C3WIB7</accession>
<organism evidence="7">
    <name type="scientific">Desulfobacca acetoxidans</name>
    <dbReference type="NCBI Taxonomy" id="60893"/>
    <lineage>
        <taxon>Bacteria</taxon>
        <taxon>Pseudomonadati</taxon>
        <taxon>Thermodesulfobacteriota</taxon>
        <taxon>Desulfobaccia</taxon>
        <taxon>Desulfobaccales</taxon>
        <taxon>Desulfobaccaceae</taxon>
        <taxon>Desulfobacca</taxon>
    </lineage>
</organism>
<sequence length="1147" mass="132204">MDLLTIKRGDILKTPKFNEPVRVINDPCPADSFVMLDLVGLRTNTFRSGVIFTWDDLRHIQIQPAVANFQGDPKFFKLGLEALRIRLAYEYDPFFGLSISRVDPLPHQLDAVYNHLLKAWRCRFLLADDAGAGKTIMAGLLLKELKLRGLVERVLIICPANLAFQWRREMRDRFEEDFELITGYRLREAYAVNVWNQHSQIITSMDLAKLDYVLPSVKQAEDWDLVIVDEAHRMSARDAEHKSERYRLGEIMREKTTHFLLLTGTPHKGDPDNFCLFLQLLDQEAYADVRSIQEAMARREAPFYLRRTKEAMLSFPERQPDGTWKARKLFTKRIPHTVAFTLEGEELELYQAVSHYVKDQSRRAADLGDDRRARAIGFLMAMYQRRMASSTYALKESLNRRQKKLGNLLEKAKVLGDLEIPDIPSEEEWEEMDAAEREALEERLEQVSLARRKPELEAEIKKIESLIHLAQQVEHRDREVKLRALKEQLAGQGIFADKNLRLLLFTEYKDTLDYLVRKLRGWGLTVGFIHGGMKPGSRDEPGTRLYAERQFWELATQVMVATEAAGEGINLHCCNVLFNYDIPWNPNRLEQRMGRIHRYGQQKDCLIFNFFAQNTVEGRVLQKLLDKLQEIRDALESDAVFDVVGKVVPANQVERLLREFYAGDCGEEDIYARLEVMVNKDDFEHICNSALEGLARRSLNLPMLVEQRALAKERRLVPETIFRFFREACGKLGLEVKSESKDMSLRMGRLPQSLYDMARGDHWRLPPLAKIYGRITFDRAIGEADPRFEWVTPGHPLFEVIRRQIEEEAHPHLRQGALFYELGREEPSLLELFTAAVTDGTGKTLHQRLFVVETDLRGAKRLREPSYLSGLISAETSSTSTALPEVPTDPGASQGFLFQQALQGFLEEVAAERRHDLDLVERHVRLCFEELIQKRNDILSRHLLTKDQGDPAAEGLINIESEKLLALIRRRDQRLQEITQQRALSLQGVERLGMALVLPHPERDQPEMSHMLPDSETEHIAMAVVMAHEEGRGCKVEDVHQLNWGYDVRSLHPDTGELRLIEVKGLKGPTGTICLTPNEKRVAEDRRDCYWLYIVTNCQDTPTLQEPIPDPARLEWHEVRKVDYYSIRVDTSNGVLRLFERAAPTIR</sequence>
<dbReference type="PROSITE" id="PS51194">
    <property type="entry name" value="HELICASE_CTER"/>
    <property type="match status" value="1"/>
</dbReference>
<dbReference type="PANTHER" id="PTHR45766">
    <property type="entry name" value="DNA ANNEALING HELICASE AND ENDONUCLEASE ZRANB3 FAMILY MEMBER"/>
    <property type="match status" value="1"/>
</dbReference>
<feature type="domain" description="Helicase ATP-binding" evidence="5">
    <location>
        <begin position="115"/>
        <end position="284"/>
    </location>
</feature>
<evidence type="ECO:0000259" key="6">
    <source>
        <dbReference type="PROSITE" id="PS51194"/>
    </source>
</evidence>
<reference evidence="7" key="1">
    <citation type="journal article" date="2020" name="mSystems">
        <title>Genome- and Community-Level Interaction Insights into Carbon Utilization and Element Cycling Functions of Hydrothermarchaeota in Hydrothermal Sediment.</title>
        <authorList>
            <person name="Zhou Z."/>
            <person name="Liu Y."/>
            <person name="Xu W."/>
            <person name="Pan J."/>
            <person name="Luo Z.H."/>
            <person name="Li M."/>
        </authorList>
    </citation>
    <scope>NUCLEOTIDE SEQUENCE [LARGE SCALE GENOMIC DNA]</scope>
    <source>
        <strain evidence="7">SpSt-776</strain>
    </source>
</reference>
<dbReference type="SMART" id="SM00487">
    <property type="entry name" value="DEXDc"/>
    <property type="match status" value="1"/>
</dbReference>
<keyword evidence="4" id="KW-0067">ATP-binding</keyword>
<dbReference type="InterPro" id="IPR057342">
    <property type="entry name" value="DEXDc_RapA"/>
</dbReference>
<evidence type="ECO:0000313" key="7">
    <source>
        <dbReference type="EMBL" id="HGB15208.1"/>
    </source>
</evidence>
<dbReference type="Pfam" id="PF13020">
    <property type="entry name" value="NOV_C"/>
    <property type="match status" value="1"/>
</dbReference>
<dbReference type="Gene3D" id="3.40.50.10810">
    <property type="entry name" value="Tandem AAA-ATPase domain"/>
    <property type="match status" value="1"/>
</dbReference>
<name>A0A7C3WIB7_9BACT</name>
<comment type="caution">
    <text evidence="7">The sequence shown here is derived from an EMBL/GenBank/DDBJ whole genome shotgun (WGS) entry which is preliminary data.</text>
</comment>
<dbReference type="InterPro" id="IPR049730">
    <property type="entry name" value="SNF2/RAD54-like_C"/>
</dbReference>
<dbReference type="GO" id="GO:0016787">
    <property type="term" value="F:hydrolase activity"/>
    <property type="evidence" value="ECO:0007669"/>
    <property type="project" value="UniProtKB-KW"/>
</dbReference>
<gene>
    <name evidence="7" type="ORF">ENV62_08250</name>
</gene>
<dbReference type="GO" id="GO:0004386">
    <property type="term" value="F:helicase activity"/>
    <property type="evidence" value="ECO:0007669"/>
    <property type="project" value="UniProtKB-KW"/>
</dbReference>
<dbReference type="AlphaFoldDB" id="A0A7C3WIB7"/>
<evidence type="ECO:0000256" key="3">
    <source>
        <dbReference type="ARBA" id="ARBA00022806"/>
    </source>
</evidence>
<evidence type="ECO:0000256" key="1">
    <source>
        <dbReference type="ARBA" id="ARBA00022741"/>
    </source>
</evidence>
<dbReference type="InterPro" id="IPR024975">
    <property type="entry name" value="NOV_C"/>
</dbReference>
<dbReference type="CDD" id="cd18011">
    <property type="entry name" value="DEXDc_RapA"/>
    <property type="match status" value="1"/>
</dbReference>
<keyword evidence="2" id="KW-0378">Hydrolase</keyword>
<dbReference type="InterPro" id="IPR027417">
    <property type="entry name" value="P-loop_NTPase"/>
</dbReference>
<dbReference type="Gene3D" id="3.40.50.300">
    <property type="entry name" value="P-loop containing nucleotide triphosphate hydrolases"/>
    <property type="match status" value="1"/>
</dbReference>
<dbReference type="SMART" id="SM00490">
    <property type="entry name" value="HELICc"/>
    <property type="match status" value="1"/>
</dbReference>
<dbReference type="SUPFAM" id="SSF52540">
    <property type="entry name" value="P-loop containing nucleoside triphosphate hydrolases"/>
    <property type="match status" value="2"/>
</dbReference>
<keyword evidence="1" id="KW-0547">Nucleotide-binding</keyword>